<evidence type="ECO:0000313" key="1">
    <source>
        <dbReference type="EMBL" id="VDI16405.1"/>
    </source>
</evidence>
<proteinExistence type="predicted"/>
<dbReference type="AlphaFoldDB" id="A0A8B6DAK1"/>
<dbReference type="Proteomes" id="UP000596742">
    <property type="component" value="Unassembled WGS sequence"/>
</dbReference>
<accession>A0A8B6DAK1</accession>
<gene>
    <name evidence="1" type="ORF">MGAL_10B024694</name>
</gene>
<protein>
    <recommendedName>
        <fullName evidence="3">EGF-like domain-containing protein</fullName>
    </recommendedName>
</protein>
<reference evidence="1" key="1">
    <citation type="submission" date="2018-11" db="EMBL/GenBank/DDBJ databases">
        <authorList>
            <person name="Alioto T."/>
            <person name="Alioto T."/>
        </authorList>
    </citation>
    <scope>NUCLEOTIDE SEQUENCE</scope>
</reference>
<sequence>VYSIGSNSNTGMKYIYSVPTDIDSCSGICESGTWNTDICACDCDSGFTGSLCNSTCSTLCNNGAAVNESTCECICNEKQNGSKCDCIYPFTGGYCNTCAFVTCENGGVFNATSCSCTCLDDNDDLQCKIKQSTTTVSTVSSTAFSNGSSSSEYNDVVSPTDVVCAALSLTNVVFVVLSGTDVVFSPTNVLIKLSSQKLFQ</sequence>
<feature type="non-terminal residue" evidence="1">
    <location>
        <position position="1"/>
    </location>
</feature>
<name>A0A8B6DAK1_MYTGA</name>
<comment type="caution">
    <text evidence="1">The sequence shown here is derived from an EMBL/GenBank/DDBJ whole genome shotgun (WGS) entry which is preliminary data.</text>
</comment>
<evidence type="ECO:0000313" key="2">
    <source>
        <dbReference type="Proteomes" id="UP000596742"/>
    </source>
</evidence>
<organism evidence="1 2">
    <name type="scientific">Mytilus galloprovincialis</name>
    <name type="common">Mediterranean mussel</name>
    <dbReference type="NCBI Taxonomy" id="29158"/>
    <lineage>
        <taxon>Eukaryota</taxon>
        <taxon>Metazoa</taxon>
        <taxon>Spiralia</taxon>
        <taxon>Lophotrochozoa</taxon>
        <taxon>Mollusca</taxon>
        <taxon>Bivalvia</taxon>
        <taxon>Autobranchia</taxon>
        <taxon>Pteriomorphia</taxon>
        <taxon>Mytilida</taxon>
        <taxon>Mytiloidea</taxon>
        <taxon>Mytilidae</taxon>
        <taxon>Mytilinae</taxon>
        <taxon>Mytilus</taxon>
    </lineage>
</organism>
<evidence type="ECO:0008006" key="3">
    <source>
        <dbReference type="Google" id="ProtNLM"/>
    </source>
</evidence>
<dbReference type="OrthoDB" id="6130531at2759"/>
<keyword evidence="2" id="KW-1185">Reference proteome</keyword>
<dbReference type="EMBL" id="UYJE01003082">
    <property type="protein sequence ID" value="VDI16405.1"/>
    <property type="molecule type" value="Genomic_DNA"/>
</dbReference>